<dbReference type="OrthoDB" id="9760804at2"/>
<dbReference type="InterPro" id="IPR000811">
    <property type="entry name" value="Glyco_trans_35"/>
</dbReference>
<dbReference type="Gene3D" id="3.40.50.2000">
    <property type="entry name" value="Glycogen Phosphorylase B"/>
    <property type="match status" value="3"/>
</dbReference>
<evidence type="ECO:0000313" key="6">
    <source>
        <dbReference type="EMBL" id="OAT87038.1"/>
    </source>
</evidence>
<dbReference type="EMBL" id="LYVF01000002">
    <property type="protein sequence ID" value="OAT87038.1"/>
    <property type="molecule type" value="Genomic_DNA"/>
</dbReference>
<feature type="domain" description="DUF3417" evidence="5">
    <location>
        <begin position="13"/>
        <end position="120"/>
    </location>
</feature>
<dbReference type="GO" id="GO:0008184">
    <property type="term" value="F:glycogen phosphorylase activity"/>
    <property type="evidence" value="ECO:0007669"/>
    <property type="project" value="InterPro"/>
</dbReference>
<comment type="caution">
    <text evidence="6">The sequence shown here is derived from an EMBL/GenBank/DDBJ whole genome shotgun (WGS) entry which is preliminary data.</text>
</comment>
<reference evidence="6 7" key="1">
    <citation type="submission" date="2016-04" db="EMBL/GenBank/DDBJ databases">
        <authorList>
            <person name="Evans L.H."/>
            <person name="Alamgir A."/>
            <person name="Owens N."/>
            <person name="Weber N.D."/>
            <person name="Virtaneva K."/>
            <person name="Barbian K."/>
            <person name="Babar A."/>
            <person name="Rosenke K."/>
        </authorList>
    </citation>
    <scope>NUCLEOTIDE SEQUENCE [LARGE SCALE GENOMIC DNA]</scope>
    <source>
        <strain evidence="6 7">LMa1</strain>
    </source>
</reference>
<organism evidence="6 7">
    <name type="scientific">Desulfotomaculum copahuensis</name>
    <dbReference type="NCBI Taxonomy" id="1838280"/>
    <lineage>
        <taxon>Bacteria</taxon>
        <taxon>Bacillati</taxon>
        <taxon>Bacillota</taxon>
        <taxon>Clostridia</taxon>
        <taxon>Eubacteriales</taxon>
        <taxon>Desulfotomaculaceae</taxon>
        <taxon>Desulfotomaculum</taxon>
    </lineage>
</organism>
<dbReference type="NCBIfam" id="TIGR02094">
    <property type="entry name" value="more_P_ylases"/>
    <property type="match status" value="1"/>
</dbReference>
<dbReference type="InterPro" id="IPR052182">
    <property type="entry name" value="Glycogen/Maltodextrin_Phosph"/>
</dbReference>
<evidence type="ECO:0000256" key="2">
    <source>
        <dbReference type="ARBA" id="ARBA00006047"/>
    </source>
</evidence>
<name>A0A1B7LKF4_9FIRM</name>
<evidence type="ECO:0000313" key="7">
    <source>
        <dbReference type="Proteomes" id="UP000078532"/>
    </source>
</evidence>
<evidence type="ECO:0000259" key="5">
    <source>
        <dbReference type="Pfam" id="PF11897"/>
    </source>
</evidence>
<protein>
    <submittedName>
        <fullName evidence="6">Alpha-glucan phosphorylase</fullName>
    </submittedName>
</protein>
<comment type="similarity">
    <text evidence="2">Belongs to the glycogen phosphorylase family.</text>
</comment>
<dbReference type="InterPro" id="IPR024517">
    <property type="entry name" value="Glycogen_phosphorylase_DUF3417"/>
</dbReference>
<evidence type="ECO:0000256" key="3">
    <source>
        <dbReference type="ARBA" id="ARBA00022533"/>
    </source>
</evidence>
<evidence type="ECO:0000256" key="1">
    <source>
        <dbReference type="ARBA" id="ARBA00001275"/>
    </source>
</evidence>
<dbReference type="SUPFAM" id="SSF53756">
    <property type="entry name" value="UDP-Glycosyltransferase/glycogen phosphorylase"/>
    <property type="match status" value="1"/>
</dbReference>
<dbReference type="GO" id="GO:0005975">
    <property type="term" value="P:carbohydrate metabolic process"/>
    <property type="evidence" value="ECO:0007669"/>
    <property type="project" value="InterPro"/>
</dbReference>
<evidence type="ECO:0000256" key="4">
    <source>
        <dbReference type="PIRSR" id="PIRSR000460-1"/>
    </source>
</evidence>
<gene>
    <name evidence="6" type="ORF">A6M21_01705</name>
</gene>
<keyword evidence="3" id="KW-0021">Allosteric enzyme</keyword>
<dbReference type="PANTHER" id="PTHR42655">
    <property type="entry name" value="GLYCOGEN PHOSPHORYLASE"/>
    <property type="match status" value="1"/>
</dbReference>
<accession>A0A1B7LKF4</accession>
<dbReference type="Pfam" id="PF11897">
    <property type="entry name" value="DUF3417"/>
    <property type="match status" value="1"/>
</dbReference>
<dbReference type="PIRSF" id="PIRSF000460">
    <property type="entry name" value="Pprylas_GlgP"/>
    <property type="match status" value="1"/>
</dbReference>
<dbReference type="Proteomes" id="UP000078532">
    <property type="component" value="Unassembled WGS sequence"/>
</dbReference>
<proteinExistence type="inferred from homology"/>
<dbReference type="PANTHER" id="PTHR42655:SF1">
    <property type="entry name" value="GLYCOGEN PHOSPHORYLASE"/>
    <property type="match status" value="1"/>
</dbReference>
<feature type="modified residue" description="N6-(pyridoxal phosphate)lysine" evidence="4">
    <location>
        <position position="603"/>
    </location>
</feature>
<comment type="catalytic activity">
    <reaction evidence="1">
        <text>[(1-&gt;4)-alpha-D-glucosyl](n) + phosphate = [(1-&gt;4)-alpha-D-glucosyl](n-1) + alpha-D-glucose 1-phosphate</text>
        <dbReference type="Rhea" id="RHEA:41732"/>
        <dbReference type="Rhea" id="RHEA-COMP:9584"/>
        <dbReference type="Rhea" id="RHEA-COMP:9586"/>
        <dbReference type="ChEBI" id="CHEBI:15444"/>
        <dbReference type="ChEBI" id="CHEBI:43474"/>
        <dbReference type="ChEBI" id="CHEBI:58601"/>
        <dbReference type="EC" id="2.4.1.1"/>
    </reaction>
</comment>
<keyword evidence="7" id="KW-1185">Reference proteome</keyword>
<dbReference type="GO" id="GO:0030170">
    <property type="term" value="F:pyridoxal phosphate binding"/>
    <property type="evidence" value="ECO:0007669"/>
    <property type="project" value="InterPro"/>
</dbReference>
<dbReference type="STRING" id="1838280.A6M21_01705"/>
<sequence>MYFYRTVSVVPQLPEKIRRLQQLAYNLWFSWQPQAQQLFSRINHTLWEQVKHNPVLFLLSVSQEELERAAGNDDYLAQYERVMKDLDNYLSNETWFECQYHELQDRVIAYFSAEFGVHESHPTYSGGLGLLAGDHCKSASDLGLPFVGVGLLYKNGYFTQHINRDGWQEALYPFLNFYQMPVVPVTNPDGSELIIPVDLPGRQVYLKVWRMQVGRVQIYFLDADVPGNNPEDRALTGQLYGGDRETRISQEILLGIGGVKALRQMGIHPCAWHINEGHPAFLLIERLREMVREGVELNTAMEAVRANTLFTTHTPVPAGHDVFSAEMIDRYFSYLYSQLHLDRESFLHLGWDEAGGQFNMTLLALRLSSYCNGVSRLHGRVTREMFQRFYPGIPLEEVPISSVTNGVHNQTWLAPEMQQLFDRYLASGWRENSCIMETWVRVSDIPVQELWETHNKLKEKMIQTARANIREQRLHNQEPAQRIREVENYLDPEVLTIGFARRFATYKRANLLLRDRERLARLVSDPVQPVQFIFAGKSHPADRPGQELIKQIFDLTQQEPFKGRIVLLENYDIGLARRLLQGVDVWLNTPRRPLEASGTSGQKAAVNGVLNCSVLDGWWPEAYNGENGFAIGENRAYPDEESQDRDDCYSLYALLEETIIPLYYDQDEAGVPRAWVETMKRSLETIPPVFSTERMVKEYCERFYVSAIRRNSHFTRNNYAVAAQLHAYKQQVLEKWPGVAITGIKAGDVKTLNIGEQLKLEANVTLGGLTPTEVSVEVAYGGVDEGGMYNIRHNAMTMIEQLPDGSYRYAAALDLPQGTYGYTVRVRPYHPDLAHIFEIPLVTWAPNF</sequence>
<dbReference type="Pfam" id="PF00343">
    <property type="entry name" value="Phosphorylase"/>
    <property type="match status" value="1"/>
</dbReference>
<dbReference type="RefSeq" id="WP_066665751.1">
    <property type="nucleotide sequence ID" value="NZ_LYVF01000002.1"/>
</dbReference>
<dbReference type="InterPro" id="IPR011834">
    <property type="entry name" value="Agluc_phsphrylas"/>
</dbReference>
<dbReference type="AlphaFoldDB" id="A0A1B7LKF4"/>
<keyword evidence="4" id="KW-0663">Pyridoxal phosphate</keyword>